<dbReference type="GO" id="GO:0043424">
    <property type="term" value="F:protein histidine kinase binding"/>
    <property type="evidence" value="ECO:0007669"/>
    <property type="project" value="InterPro"/>
</dbReference>
<reference evidence="5" key="2">
    <citation type="submission" date="2020-04" db="EMBL/GenBank/DDBJ databases">
        <authorList>
            <consortium name="NCBI Genome Project"/>
        </authorList>
    </citation>
    <scope>NUCLEOTIDE SEQUENCE</scope>
    <source>
        <strain evidence="5">CBS 342.82</strain>
    </source>
</reference>
<keyword evidence="4" id="KW-1185">Reference proteome</keyword>
<dbReference type="Proteomes" id="UP000504637">
    <property type="component" value="Unplaced"/>
</dbReference>
<protein>
    <submittedName>
        <fullName evidence="5">Histidine-phosphotransfer domain, HPT domain-containing protein</fullName>
    </submittedName>
</protein>
<dbReference type="GO" id="GO:0005634">
    <property type="term" value="C:nucleus"/>
    <property type="evidence" value="ECO:0007669"/>
    <property type="project" value="TreeGrafter"/>
</dbReference>
<dbReference type="PANTHER" id="PTHR28242">
    <property type="entry name" value="PHOSPHORELAY INTERMEDIATE PROTEIN YPD1"/>
    <property type="match status" value="1"/>
</dbReference>
<dbReference type="Gene3D" id="1.20.120.160">
    <property type="entry name" value="HPT domain"/>
    <property type="match status" value="1"/>
</dbReference>
<dbReference type="InterPro" id="IPR008207">
    <property type="entry name" value="Sig_transdc_His_kin_Hpt_dom"/>
</dbReference>
<dbReference type="PANTHER" id="PTHR28242:SF52">
    <property type="entry name" value="PHOSPHORELAY INTERMEDIATE PROTEIN YPD1"/>
    <property type="match status" value="1"/>
</dbReference>
<evidence type="ECO:0000313" key="5">
    <source>
        <dbReference type="RefSeq" id="XP_033463315.1"/>
    </source>
</evidence>
<dbReference type="RefSeq" id="XP_033463315.1">
    <property type="nucleotide sequence ID" value="XM_033607326.1"/>
</dbReference>
<dbReference type="GO" id="GO:0005737">
    <property type="term" value="C:cytoplasm"/>
    <property type="evidence" value="ECO:0007669"/>
    <property type="project" value="TreeGrafter"/>
</dbReference>
<dbReference type="AlphaFoldDB" id="A0A6J3MF48"/>
<feature type="domain" description="HPt" evidence="3">
    <location>
        <begin position="42"/>
        <end position="141"/>
    </location>
</feature>
<dbReference type="GO" id="GO:0000160">
    <property type="term" value="P:phosphorelay signal transduction system"/>
    <property type="evidence" value="ECO:0007669"/>
    <property type="project" value="InterPro"/>
</dbReference>
<dbReference type="Pfam" id="PF01627">
    <property type="entry name" value="Hpt"/>
    <property type="match status" value="1"/>
</dbReference>
<dbReference type="InterPro" id="IPR036641">
    <property type="entry name" value="HPT_dom_sf"/>
</dbReference>
<evidence type="ECO:0000256" key="1">
    <source>
        <dbReference type="PROSITE-ProRule" id="PRU00110"/>
    </source>
</evidence>
<dbReference type="SUPFAM" id="SSF47226">
    <property type="entry name" value="Histidine-containing phosphotransfer domain, HPT domain"/>
    <property type="match status" value="1"/>
</dbReference>
<evidence type="ECO:0000256" key="2">
    <source>
        <dbReference type="SAM" id="MobiDB-lite"/>
    </source>
</evidence>
<evidence type="ECO:0000259" key="3">
    <source>
        <dbReference type="PROSITE" id="PS50894"/>
    </source>
</evidence>
<accession>A0A6J3MF48</accession>
<sequence length="167" mass="18554">MPATEPVEAQSTEPNKAPAWFGDVIDGPTFEQILEMDDDEEERDFSTSIVFDFFDQAKVTFKNLDKALEEKNFDQLSALGHYLKGSSATLGLTKVKDSCEKIQHLGARKDETGNTDEPDDEKTLKKIKTIIAQAKEEFEAAEKLLRRFFGPNAGASTEAAESSEEKS</sequence>
<dbReference type="PROSITE" id="PS50894">
    <property type="entry name" value="HPT"/>
    <property type="match status" value="1"/>
</dbReference>
<dbReference type="GeneID" id="54365126"/>
<feature type="region of interest" description="Disordered" evidence="2">
    <location>
        <begin position="1"/>
        <end position="22"/>
    </location>
</feature>
<dbReference type="InterPro" id="IPR045871">
    <property type="entry name" value="AHP1-5/YPD1"/>
</dbReference>
<reference evidence="5" key="1">
    <citation type="submission" date="2020-01" db="EMBL/GenBank/DDBJ databases">
        <authorList>
            <consortium name="DOE Joint Genome Institute"/>
            <person name="Haridas S."/>
            <person name="Albert R."/>
            <person name="Binder M."/>
            <person name="Bloem J."/>
            <person name="Labutti K."/>
            <person name="Salamov A."/>
            <person name="Andreopoulos B."/>
            <person name="Baker S.E."/>
            <person name="Barry K."/>
            <person name="Bills G."/>
            <person name="Bluhm B.H."/>
            <person name="Cannon C."/>
            <person name="Castanera R."/>
            <person name="Culley D.E."/>
            <person name="Daum C."/>
            <person name="Ezra D."/>
            <person name="Gonzalez J.B."/>
            <person name="Henrissat B."/>
            <person name="Kuo A."/>
            <person name="Liang C."/>
            <person name="Lipzen A."/>
            <person name="Lutzoni F."/>
            <person name="Magnuson J."/>
            <person name="Mondo S."/>
            <person name="Nolan M."/>
            <person name="Ohm R."/>
            <person name="Pangilinan J."/>
            <person name="Park H.-J."/>
            <person name="Ramirez L."/>
            <person name="Alfaro M."/>
            <person name="Sun H."/>
            <person name="Tritt A."/>
            <person name="Yoshinaga Y."/>
            <person name="Zwiers L.-H."/>
            <person name="Turgeon B.G."/>
            <person name="Goodwin S.B."/>
            <person name="Spatafora J.W."/>
            <person name="Crous P.W."/>
            <person name="Grigoriev I.V."/>
        </authorList>
    </citation>
    <scope>NUCLEOTIDE SEQUENCE</scope>
    <source>
        <strain evidence="5">CBS 342.82</strain>
    </source>
</reference>
<proteinExistence type="predicted"/>
<dbReference type="GO" id="GO:0009927">
    <property type="term" value="F:histidine phosphotransfer kinase activity"/>
    <property type="evidence" value="ECO:0007669"/>
    <property type="project" value="InterPro"/>
</dbReference>
<gene>
    <name evidence="5" type="ORF">K489DRAFT_407045</name>
</gene>
<name>A0A6J3MF48_9PEZI</name>
<feature type="modified residue" description="Phosphohistidine" evidence="1">
    <location>
        <position position="81"/>
    </location>
</feature>
<reference evidence="5" key="3">
    <citation type="submission" date="2025-08" db="UniProtKB">
        <authorList>
            <consortium name="RefSeq"/>
        </authorList>
    </citation>
    <scope>IDENTIFICATION</scope>
    <source>
        <strain evidence="5">CBS 342.82</strain>
    </source>
</reference>
<organism evidence="5">
    <name type="scientific">Dissoconium aciculare CBS 342.82</name>
    <dbReference type="NCBI Taxonomy" id="1314786"/>
    <lineage>
        <taxon>Eukaryota</taxon>
        <taxon>Fungi</taxon>
        <taxon>Dikarya</taxon>
        <taxon>Ascomycota</taxon>
        <taxon>Pezizomycotina</taxon>
        <taxon>Dothideomycetes</taxon>
        <taxon>Dothideomycetidae</taxon>
        <taxon>Mycosphaerellales</taxon>
        <taxon>Dissoconiaceae</taxon>
        <taxon>Dissoconium</taxon>
    </lineage>
</organism>
<evidence type="ECO:0000313" key="4">
    <source>
        <dbReference type="Proteomes" id="UP000504637"/>
    </source>
</evidence>
<dbReference type="OrthoDB" id="1673781at2759"/>
<dbReference type="SMART" id="SM00073">
    <property type="entry name" value="HPT"/>
    <property type="match status" value="1"/>
</dbReference>
<keyword evidence="1" id="KW-0597">Phosphoprotein</keyword>